<evidence type="ECO:0000313" key="1">
    <source>
        <dbReference type="EMBL" id="GAD80098.1"/>
    </source>
</evidence>
<protein>
    <recommendedName>
        <fullName evidence="3">1-pyrroline-5-carboxylate dehydrogenase</fullName>
    </recommendedName>
</protein>
<accession>U3CPM2</accession>
<dbReference type="OrthoDB" id="6659650at2"/>
<dbReference type="SUPFAM" id="SSF53720">
    <property type="entry name" value="ALDH-like"/>
    <property type="match status" value="1"/>
</dbReference>
<sequence length="231" mass="25480">MKNASICFSEAQQAWSLWNQVPYATRYELLISATKDSTLNDFKQPLEFHHKHSAELLCDPVFMPGPTGETNELYTAGRGVSLIIADRTVDVQVGKAFYAQLSVSLLAGNCVILCVQDSELAQQVLMLIERLALPKGVLSFVEYDQYVQLLESDIRIATVLGDEVFVKEINRCLARKSGAIAPLIAEVELAKMPVAQDPKLVLRYITERTRTINITAVGGNATLLELGSAEH</sequence>
<evidence type="ECO:0000313" key="2">
    <source>
        <dbReference type="Proteomes" id="UP000016562"/>
    </source>
</evidence>
<keyword evidence="2" id="KW-1185">Reference proteome</keyword>
<dbReference type="EMBL" id="BATM01000024">
    <property type="protein sequence ID" value="GAD80098.1"/>
    <property type="molecule type" value="Genomic_DNA"/>
</dbReference>
<dbReference type="RefSeq" id="WP_021713806.1">
    <property type="nucleotide sequence ID" value="NZ_BATM01000024.1"/>
</dbReference>
<dbReference type="eggNOG" id="COG4230">
    <property type="taxonomic scope" value="Bacteria"/>
</dbReference>
<dbReference type="GO" id="GO:0016491">
    <property type="term" value="F:oxidoreductase activity"/>
    <property type="evidence" value="ECO:0007669"/>
    <property type="project" value="InterPro"/>
</dbReference>
<name>U3CPM2_9VIBR</name>
<comment type="caution">
    <text evidence="1">The sequence shown here is derived from an EMBL/GenBank/DDBJ whole genome shotgun (WGS) entry which is preliminary data.</text>
</comment>
<dbReference type="InterPro" id="IPR016161">
    <property type="entry name" value="Ald_DH/histidinol_DH"/>
</dbReference>
<organism evidence="1 2">
    <name type="scientific">Vibrio ezurae NBRC 102218</name>
    <dbReference type="NCBI Taxonomy" id="1219080"/>
    <lineage>
        <taxon>Bacteria</taxon>
        <taxon>Pseudomonadati</taxon>
        <taxon>Pseudomonadota</taxon>
        <taxon>Gammaproteobacteria</taxon>
        <taxon>Vibrionales</taxon>
        <taxon>Vibrionaceae</taxon>
        <taxon>Vibrio</taxon>
    </lineage>
</organism>
<evidence type="ECO:0008006" key="3">
    <source>
        <dbReference type="Google" id="ProtNLM"/>
    </source>
</evidence>
<reference evidence="1 2" key="1">
    <citation type="submission" date="2013-09" db="EMBL/GenBank/DDBJ databases">
        <title>Whole genome shotgun sequence of Vibrio ezurae NBRC 102218.</title>
        <authorList>
            <person name="Yoshida I."/>
            <person name="Hosoyama A."/>
            <person name="Numata M."/>
            <person name="Hashimoto M."/>
            <person name="Hosoyama Y."/>
            <person name="Tsuchikane K."/>
            <person name="Noguchi M."/>
            <person name="Hirakata S."/>
            <person name="Ichikawa N."/>
            <person name="Ohji S."/>
            <person name="Yamazoe A."/>
            <person name="Fujita N."/>
        </authorList>
    </citation>
    <scope>NUCLEOTIDE SEQUENCE [LARGE SCALE GENOMIC DNA]</scope>
    <source>
        <strain evidence="1 2">NBRC 102218</strain>
    </source>
</reference>
<dbReference type="AlphaFoldDB" id="U3CPM2"/>
<dbReference type="STRING" id="1219080.VEZ01S_24_00030"/>
<dbReference type="Proteomes" id="UP000016562">
    <property type="component" value="Unassembled WGS sequence"/>
</dbReference>
<proteinExistence type="predicted"/>
<gene>
    <name evidence="1" type="ORF">VEZ01S_24_00030</name>
</gene>